<name>A0A7K1XXA7_9SPHI</name>
<evidence type="ECO:0000256" key="1">
    <source>
        <dbReference type="SAM" id="MobiDB-lite"/>
    </source>
</evidence>
<proteinExistence type="predicted"/>
<feature type="transmembrane region" description="Helical" evidence="2">
    <location>
        <begin position="6"/>
        <end position="26"/>
    </location>
</feature>
<organism evidence="3 4">
    <name type="scientific">Hufsiella ginkgonis</name>
    <dbReference type="NCBI Taxonomy" id="2695274"/>
    <lineage>
        <taxon>Bacteria</taxon>
        <taxon>Pseudomonadati</taxon>
        <taxon>Bacteroidota</taxon>
        <taxon>Sphingobacteriia</taxon>
        <taxon>Sphingobacteriales</taxon>
        <taxon>Sphingobacteriaceae</taxon>
        <taxon>Hufsiella</taxon>
    </lineage>
</organism>
<sequence length="93" mass="10159">MVRHHAAGLAGVIYGIGVFLYAAAAIRLPSGERQLRVERSAHYLNGRFMNLVERPIITPGYSMLGESYKTLFAGSPRREPADGIPSARPASFE</sequence>
<reference evidence="3 4" key="1">
    <citation type="submission" date="2019-11" db="EMBL/GenBank/DDBJ databases">
        <title>Pedobacter sp. HMF7056 Genome sequencing and assembly.</title>
        <authorList>
            <person name="Kang H."/>
            <person name="Kim H."/>
            <person name="Joh K."/>
        </authorList>
    </citation>
    <scope>NUCLEOTIDE SEQUENCE [LARGE SCALE GENOMIC DNA]</scope>
    <source>
        <strain evidence="3 4">HMF7056</strain>
    </source>
</reference>
<dbReference type="EMBL" id="WVHS01000002">
    <property type="protein sequence ID" value="MXV15641.1"/>
    <property type="molecule type" value="Genomic_DNA"/>
</dbReference>
<comment type="caution">
    <text evidence="3">The sequence shown here is derived from an EMBL/GenBank/DDBJ whole genome shotgun (WGS) entry which is preliminary data.</text>
</comment>
<feature type="region of interest" description="Disordered" evidence="1">
    <location>
        <begin position="74"/>
        <end position="93"/>
    </location>
</feature>
<accession>A0A7K1XXA7</accession>
<keyword evidence="2" id="KW-0812">Transmembrane</keyword>
<gene>
    <name evidence="3" type="ORF">GS398_10020</name>
</gene>
<keyword evidence="2" id="KW-1133">Transmembrane helix</keyword>
<dbReference type="RefSeq" id="WP_160906621.1">
    <property type="nucleotide sequence ID" value="NZ_WVHS01000002.1"/>
</dbReference>
<evidence type="ECO:0000313" key="3">
    <source>
        <dbReference type="EMBL" id="MXV15641.1"/>
    </source>
</evidence>
<keyword evidence="4" id="KW-1185">Reference proteome</keyword>
<evidence type="ECO:0000256" key="2">
    <source>
        <dbReference type="SAM" id="Phobius"/>
    </source>
</evidence>
<keyword evidence="2" id="KW-0472">Membrane</keyword>
<dbReference type="AlphaFoldDB" id="A0A7K1XXA7"/>
<protein>
    <submittedName>
        <fullName evidence="3">Uncharacterized protein</fullName>
    </submittedName>
</protein>
<evidence type="ECO:0000313" key="4">
    <source>
        <dbReference type="Proteomes" id="UP000451233"/>
    </source>
</evidence>
<dbReference type="Proteomes" id="UP000451233">
    <property type="component" value="Unassembled WGS sequence"/>
</dbReference>